<dbReference type="SUPFAM" id="SSF57184">
    <property type="entry name" value="Growth factor receptor domain"/>
    <property type="match status" value="1"/>
</dbReference>
<dbReference type="InterPro" id="IPR000152">
    <property type="entry name" value="EGF-type_Asp/Asn_hydroxyl_site"/>
</dbReference>
<proteinExistence type="predicted"/>
<dbReference type="FunFam" id="2.10.25.10:FF:000037">
    <property type="entry name" value="Signal peptide, CUB domain and EGF-like domain-containing 2"/>
    <property type="match status" value="1"/>
</dbReference>
<dbReference type="EMBL" id="QBIY01001718">
    <property type="protein sequence ID" value="RXN39362.1"/>
    <property type="molecule type" value="Genomic_DNA"/>
</dbReference>
<sequence>MTVLSPCAERNGGCSQECRRDGDEARCGCHSGYQLAEDGKTCEDIDECQEGHADCAHGCHNTMGSFMCLCPTAYELGVDGKQCYLLEESVEALSSGQTMDRPQPQLTILQDYEQILERYDDFEDDTGELRAESTLMEKFSKKHVKTVILYIGGYYSICIIMHKA</sequence>
<comment type="caution">
    <text evidence="7">The sequence shown here is derived from an EMBL/GenBank/DDBJ whole genome shotgun (WGS) entry which is preliminary data.</text>
</comment>
<keyword evidence="2" id="KW-0732">Signal</keyword>
<dbReference type="PROSITE" id="PS00010">
    <property type="entry name" value="ASX_HYDROXYL"/>
    <property type="match status" value="1"/>
</dbReference>
<name>A0A498P3V1_LABRO</name>
<dbReference type="AlphaFoldDB" id="A0A498P3V1"/>
<dbReference type="GO" id="GO:0005509">
    <property type="term" value="F:calcium ion binding"/>
    <property type="evidence" value="ECO:0007669"/>
    <property type="project" value="InterPro"/>
</dbReference>
<dbReference type="InterPro" id="IPR009030">
    <property type="entry name" value="Growth_fac_rcpt_cys_sf"/>
</dbReference>
<dbReference type="PANTHER" id="PTHR24034">
    <property type="entry name" value="EGF-LIKE DOMAIN-CONTAINING PROTEIN"/>
    <property type="match status" value="1"/>
</dbReference>
<dbReference type="InterPro" id="IPR018097">
    <property type="entry name" value="EGF_Ca-bd_CS"/>
</dbReference>
<dbReference type="SMART" id="SM00181">
    <property type="entry name" value="EGF"/>
    <property type="match status" value="2"/>
</dbReference>
<evidence type="ECO:0000256" key="1">
    <source>
        <dbReference type="ARBA" id="ARBA00022536"/>
    </source>
</evidence>
<dbReference type="Gene3D" id="2.10.25.10">
    <property type="entry name" value="Laminin"/>
    <property type="match status" value="2"/>
</dbReference>
<dbReference type="InterPro" id="IPR001881">
    <property type="entry name" value="EGF-like_Ca-bd_dom"/>
</dbReference>
<organism evidence="7 8">
    <name type="scientific">Labeo rohita</name>
    <name type="common">Indian major carp</name>
    <name type="synonym">Cyprinus rohita</name>
    <dbReference type="NCBI Taxonomy" id="84645"/>
    <lineage>
        <taxon>Eukaryota</taxon>
        <taxon>Metazoa</taxon>
        <taxon>Chordata</taxon>
        <taxon>Craniata</taxon>
        <taxon>Vertebrata</taxon>
        <taxon>Euteleostomi</taxon>
        <taxon>Actinopterygii</taxon>
        <taxon>Neopterygii</taxon>
        <taxon>Teleostei</taxon>
        <taxon>Ostariophysi</taxon>
        <taxon>Cypriniformes</taxon>
        <taxon>Cyprinidae</taxon>
        <taxon>Labeoninae</taxon>
        <taxon>Labeonini</taxon>
        <taxon>Labeo</taxon>
    </lineage>
</organism>
<evidence type="ECO:0000256" key="3">
    <source>
        <dbReference type="ARBA" id="ARBA00022737"/>
    </source>
</evidence>
<evidence type="ECO:0000313" key="7">
    <source>
        <dbReference type="EMBL" id="RXN39362.1"/>
    </source>
</evidence>
<evidence type="ECO:0000259" key="6">
    <source>
        <dbReference type="PROSITE" id="PS50026"/>
    </source>
</evidence>
<dbReference type="InterPro" id="IPR050751">
    <property type="entry name" value="ECM_structural_protein"/>
</dbReference>
<keyword evidence="4" id="KW-1015">Disulfide bond</keyword>
<keyword evidence="1 5" id="KW-0245">EGF-like domain</keyword>
<dbReference type="PROSITE" id="PS01187">
    <property type="entry name" value="EGF_CA"/>
    <property type="match status" value="1"/>
</dbReference>
<keyword evidence="3" id="KW-0677">Repeat</keyword>
<gene>
    <name evidence="7" type="ORF">ROHU_000252</name>
</gene>
<dbReference type="SMART" id="SM00179">
    <property type="entry name" value="EGF_CA"/>
    <property type="match status" value="1"/>
</dbReference>
<evidence type="ECO:0000256" key="4">
    <source>
        <dbReference type="ARBA" id="ARBA00023157"/>
    </source>
</evidence>
<dbReference type="Pfam" id="PF12662">
    <property type="entry name" value="cEGF"/>
    <property type="match status" value="1"/>
</dbReference>
<evidence type="ECO:0000256" key="2">
    <source>
        <dbReference type="ARBA" id="ARBA00022729"/>
    </source>
</evidence>
<dbReference type="STRING" id="84645.A0A498P3V1"/>
<dbReference type="PROSITE" id="PS50026">
    <property type="entry name" value="EGF_3"/>
    <property type="match status" value="1"/>
</dbReference>
<dbReference type="PANTHER" id="PTHR24034:SF200">
    <property type="entry name" value="EGF-LIKE AND EMI DOMAIN-CONTAINING PROTEIN 1"/>
    <property type="match status" value="1"/>
</dbReference>
<dbReference type="InterPro" id="IPR000742">
    <property type="entry name" value="EGF"/>
</dbReference>
<protein>
    <submittedName>
        <fullName evidence="7">Multiple epidermal growth factor-like domains 6</fullName>
    </submittedName>
</protein>
<comment type="caution">
    <text evidence="5">Lacks conserved residue(s) required for the propagation of feature annotation.</text>
</comment>
<feature type="domain" description="EGF-like" evidence="6">
    <location>
        <begin position="44"/>
        <end position="84"/>
    </location>
</feature>
<dbReference type="Proteomes" id="UP000290572">
    <property type="component" value="Unassembled WGS sequence"/>
</dbReference>
<keyword evidence="8" id="KW-1185">Reference proteome</keyword>
<evidence type="ECO:0000313" key="8">
    <source>
        <dbReference type="Proteomes" id="UP000290572"/>
    </source>
</evidence>
<reference evidence="7 8" key="1">
    <citation type="submission" date="2018-03" db="EMBL/GenBank/DDBJ databases">
        <title>Draft genome sequence of Rohu Carp (Labeo rohita).</title>
        <authorList>
            <person name="Das P."/>
            <person name="Kushwaha B."/>
            <person name="Joshi C.G."/>
            <person name="Kumar D."/>
            <person name="Nagpure N.S."/>
            <person name="Sahoo L."/>
            <person name="Das S.P."/>
            <person name="Bit A."/>
            <person name="Patnaik S."/>
            <person name="Meher P.K."/>
            <person name="Jayasankar P."/>
            <person name="Koringa P.G."/>
            <person name="Patel N.V."/>
            <person name="Hinsu A.T."/>
            <person name="Kumar R."/>
            <person name="Pandey M."/>
            <person name="Agarwal S."/>
            <person name="Srivastava S."/>
            <person name="Singh M."/>
            <person name="Iquebal M.A."/>
            <person name="Jaiswal S."/>
            <person name="Angadi U.B."/>
            <person name="Kumar N."/>
            <person name="Raza M."/>
            <person name="Shah T.M."/>
            <person name="Rai A."/>
            <person name="Jena J.K."/>
        </authorList>
    </citation>
    <scope>NUCLEOTIDE SEQUENCE [LARGE SCALE GENOMIC DNA]</scope>
    <source>
        <strain evidence="7">DASCIFA01</strain>
        <tissue evidence="7">Testis</tissue>
    </source>
</reference>
<accession>A0A498P3V1</accession>
<dbReference type="InterPro" id="IPR026823">
    <property type="entry name" value="cEGF"/>
</dbReference>
<evidence type="ECO:0000256" key="5">
    <source>
        <dbReference type="PROSITE-ProRule" id="PRU00076"/>
    </source>
</evidence>